<feature type="transmembrane region" description="Helical" evidence="1">
    <location>
        <begin position="194"/>
        <end position="213"/>
    </location>
</feature>
<keyword evidence="1" id="KW-0812">Transmembrane</keyword>
<dbReference type="RefSeq" id="WP_113886014.1">
    <property type="nucleotide sequence ID" value="NZ_JAQDZY010000031.1"/>
</dbReference>
<name>A0AAD0PER1_CLOBU</name>
<reference evidence="2" key="1">
    <citation type="submission" date="2018-07" db="EMBL/GenBank/DDBJ databases">
        <title>Complete genome sequence of Clostridium butyricum S-45-5 isolated from human feces.</title>
        <authorList>
            <person name="Chang Y.-H."/>
            <person name="Shin Y."/>
        </authorList>
    </citation>
    <scope>NUCLEOTIDE SEQUENCE [LARGE SCALE GENOMIC DNA]</scope>
    <source>
        <strain evidence="2">S-45-5</strain>
    </source>
</reference>
<evidence type="ECO:0000313" key="2">
    <source>
        <dbReference type="EMBL" id="AXB83676.1"/>
    </source>
</evidence>
<feature type="transmembrane region" description="Helical" evidence="1">
    <location>
        <begin position="130"/>
        <end position="154"/>
    </location>
</feature>
<feature type="transmembrane region" description="Helical" evidence="1">
    <location>
        <begin position="160"/>
        <end position="187"/>
    </location>
</feature>
<gene>
    <name evidence="2" type="ORF">DRB99_01590</name>
</gene>
<dbReference type="InterPro" id="IPR008875">
    <property type="entry name" value="TraX"/>
</dbReference>
<dbReference type="AlphaFoldDB" id="A0AAD0PER1"/>
<feature type="transmembrane region" description="Helical" evidence="1">
    <location>
        <begin position="39"/>
        <end position="60"/>
    </location>
</feature>
<organism evidence="2">
    <name type="scientific">Clostridium butyricum</name>
    <dbReference type="NCBI Taxonomy" id="1492"/>
    <lineage>
        <taxon>Bacteria</taxon>
        <taxon>Bacillati</taxon>
        <taxon>Bacillota</taxon>
        <taxon>Clostridia</taxon>
        <taxon>Eubacteriales</taxon>
        <taxon>Clostridiaceae</taxon>
        <taxon>Clostridium</taxon>
    </lineage>
</organism>
<accession>A0AAD0PER1</accession>
<evidence type="ECO:0000256" key="1">
    <source>
        <dbReference type="SAM" id="Phobius"/>
    </source>
</evidence>
<protein>
    <submittedName>
        <fullName evidence="2">Conjugal transfer protein TraX</fullName>
    </submittedName>
</protein>
<keyword evidence="1" id="KW-1133">Transmembrane helix</keyword>
<dbReference type="EMBL" id="CP030775">
    <property type="protein sequence ID" value="AXB83676.1"/>
    <property type="molecule type" value="Genomic_DNA"/>
</dbReference>
<feature type="transmembrane region" description="Helical" evidence="1">
    <location>
        <begin position="96"/>
        <end position="118"/>
    </location>
</feature>
<keyword evidence="1" id="KW-0472">Membrane</keyword>
<feature type="transmembrane region" description="Helical" evidence="1">
    <location>
        <begin position="72"/>
        <end position="90"/>
    </location>
</feature>
<dbReference type="Pfam" id="PF05857">
    <property type="entry name" value="TraX"/>
    <property type="match status" value="1"/>
</dbReference>
<proteinExistence type="predicted"/>
<feature type="transmembrane region" description="Helical" evidence="1">
    <location>
        <begin position="7"/>
        <end position="27"/>
    </location>
</feature>
<sequence>MEIIKKGIDGFTIKILALILMTFDHIGEFMPESMNIPVWFHWLGRIVAPLFIFMVAEGFYHTRNRKKYIGRLYVWSVIMMIGNTFIQRLVHHPNDIAIINNIFATMFLITIYLQGIEFIRRYKLEKEFKFMFYGLLLIIGPLIIGGILLVTLAFLPMTLIQIVMIFIPTPFLVEGGVAGIALGIVIYLCRGKKVALSIFYIVFTVFIFISGAHGDYSIRDSFLNNYQWIMIGALPLMLLYNGQKGRGMKYLFYAYYPIHIYLLYVLGILFIKS</sequence>
<feature type="transmembrane region" description="Helical" evidence="1">
    <location>
        <begin position="225"/>
        <end position="241"/>
    </location>
</feature>
<feature type="transmembrane region" description="Helical" evidence="1">
    <location>
        <begin position="253"/>
        <end position="271"/>
    </location>
</feature>